<evidence type="ECO:0000313" key="15">
    <source>
        <dbReference type="Proteomes" id="UP000605427"/>
    </source>
</evidence>
<organism evidence="14 15">
    <name type="scientific">Saccharibacillus endophyticus</name>
    <dbReference type="NCBI Taxonomy" id="2060666"/>
    <lineage>
        <taxon>Bacteria</taxon>
        <taxon>Bacillati</taxon>
        <taxon>Bacillota</taxon>
        <taxon>Bacilli</taxon>
        <taxon>Bacillales</taxon>
        <taxon>Paenibacillaceae</taxon>
        <taxon>Saccharibacillus</taxon>
    </lineage>
</organism>
<comment type="similarity">
    <text evidence="3 12">Belongs to the cytidine and deoxycytidylate deaminase family.</text>
</comment>
<evidence type="ECO:0000259" key="13">
    <source>
        <dbReference type="PROSITE" id="PS51747"/>
    </source>
</evidence>
<reference evidence="15" key="1">
    <citation type="journal article" date="2019" name="Int. J. Syst. Evol. Microbiol.">
        <title>The Global Catalogue of Microorganisms (GCM) 10K type strain sequencing project: providing services to taxonomists for standard genome sequencing and annotation.</title>
        <authorList>
            <consortium name="The Broad Institute Genomics Platform"/>
            <consortium name="The Broad Institute Genome Sequencing Center for Infectious Disease"/>
            <person name="Wu L."/>
            <person name="Ma J."/>
        </authorList>
    </citation>
    <scope>NUCLEOTIDE SEQUENCE [LARGE SCALE GENOMIC DNA]</scope>
    <source>
        <strain evidence="15">CCM 8702</strain>
    </source>
</reference>
<accession>A0ABQ1ZYQ2</accession>
<dbReference type="NCBIfam" id="NF004064">
    <property type="entry name" value="PRK05578.1"/>
    <property type="match status" value="1"/>
</dbReference>
<dbReference type="EC" id="3.5.4.5" evidence="4 12"/>
<evidence type="ECO:0000256" key="3">
    <source>
        <dbReference type="ARBA" id="ARBA00006576"/>
    </source>
</evidence>
<keyword evidence="6 12" id="KW-0479">Metal-binding</keyword>
<evidence type="ECO:0000256" key="5">
    <source>
        <dbReference type="ARBA" id="ARBA00018266"/>
    </source>
</evidence>
<evidence type="ECO:0000256" key="9">
    <source>
        <dbReference type="ARBA" id="ARBA00032005"/>
    </source>
</evidence>
<evidence type="ECO:0000256" key="10">
    <source>
        <dbReference type="ARBA" id="ARBA00049252"/>
    </source>
</evidence>
<evidence type="ECO:0000256" key="12">
    <source>
        <dbReference type="RuleBase" id="RU364006"/>
    </source>
</evidence>
<feature type="domain" description="CMP/dCMP-type deaminase" evidence="13">
    <location>
        <begin position="4"/>
        <end position="116"/>
    </location>
</feature>
<dbReference type="SUPFAM" id="SSF53927">
    <property type="entry name" value="Cytidine deaminase-like"/>
    <property type="match status" value="1"/>
</dbReference>
<dbReference type="InterPro" id="IPR002125">
    <property type="entry name" value="CMP_dCMP_dom"/>
</dbReference>
<evidence type="ECO:0000256" key="8">
    <source>
        <dbReference type="ARBA" id="ARBA00022833"/>
    </source>
</evidence>
<dbReference type="PANTHER" id="PTHR11644:SF2">
    <property type="entry name" value="CYTIDINE DEAMINASE"/>
    <property type="match status" value="1"/>
</dbReference>
<keyword evidence="8 12" id="KW-0862">Zinc</keyword>
<dbReference type="Gene3D" id="3.40.140.10">
    <property type="entry name" value="Cytidine Deaminase, domain 2"/>
    <property type="match status" value="1"/>
</dbReference>
<dbReference type="CDD" id="cd01283">
    <property type="entry name" value="cytidine_deaminase"/>
    <property type="match status" value="1"/>
</dbReference>
<dbReference type="InterPro" id="IPR050202">
    <property type="entry name" value="Cyt/Deoxycyt_deaminase"/>
</dbReference>
<evidence type="ECO:0000256" key="6">
    <source>
        <dbReference type="ARBA" id="ARBA00022723"/>
    </source>
</evidence>
<sequence>MSHPMQEQLIAAAIEARGSAYVPYSHFEVGAALLADGKIYSGCNIENASFGLTNCAERTAIFKAASEGVRRIEAIAVVADTEGPVSPCGACRQVIAEFADENTRIYLTNLHGNTEEWTMATLLPGYFQAKDMDKSK</sequence>
<evidence type="ECO:0000256" key="1">
    <source>
        <dbReference type="ARBA" id="ARBA00001947"/>
    </source>
</evidence>
<comment type="function">
    <text evidence="2 12">This enzyme scavenges exogenous and endogenous cytidine and 2'-deoxycytidine for UMP synthesis.</text>
</comment>
<dbReference type="InterPro" id="IPR016193">
    <property type="entry name" value="Cytidine_deaminase-like"/>
</dbReference>
<dbReference type="Proteomes" id="UP000605427">
    <property type="component" value="Unassembled WGS sequence"/>
</dbReference>
<dbReference type="InterPro" id="IPR006262">
    <property type="entry name" value="Cyt_deam_tetra"/>
</dbReference>
<comment type="caution">
    <text evidence="14">The sequence shown here is derived from an EMBL/GenBank/DDBJ whole genome shotgun (WGS) entry which is preliminary data.</text>
</comment>
<evidence type="ECO:0000313" key="14">
    <source>
        <dbReference type="EMBL" id="GGH80929.1"/>
    </source>
</evidence>
<dbReference type="PROSITE" id="PS00903">
    <property type="entry name" value="CYT_DCMP_DEAMINASES_1"/>
    <property type="match status" value="1"/>
</dbReference>
<dbReference type="NCBIfam" id="TIGR01354">
    <property type="entry name" value="cyt_deam_tetra"/>
    <property type="match status" value="1"/>
</dbReference>
<dbReference type="EMBL" id="BMDD01000003">
    <property type="protein sequence ID" value="GGH80929.1"/>
    <property type="molecule type" value="Genomic_DNA"/>
</dbReference>
<keyword evidence="7 12" id="KW-0378">Hydrolase</keyword>
<dbReference type="PANTHER" id="PTHR11644">
    <property type="entry name" value="CYTIDINE DEAMINASE"/>
    <property type="match status" value="1"/>
</dbReference>
<proteinExistence type="inferred from homology"/>
<evidence type="ECO:0000256" key="4">
    <source>
        <dbReference type="ARBA" id="ARBA00012783"/>
    </source>
</evidence>
<evidence type="ECO:0000256" key="11">
    <source>
        <dbReference type="ARBA" id="ARBA00049558"/>
    </source>
</evidence>
<gene>
    <name evidence="14" type="primary">cdd</name>
    <name evidence="14" type="ORF">GCM10007362_29990</name>
</gene>
<comment type="catalytic activity">
    <reaction evidence="11 12">
        <text>cytidine + H2O + H(+) = uridine + NH4(+)</text>
        <dbReference type="Rhea" id="RHEA:16069"/>
        <dbReference type="ChEBI" id="CHEBI:15377"/>
        <dbReference type="ChEBI" id="CHEBI:15378"/>
        <dbReference type="ChEBI" id="CHEBI:16704"/>
        <dbReference type="ChEBI" id="CHEBI:17562"/>
        <dbReference type="ChEBI" id="CHEBI:28938"/>
        <dbReference type="EC" id="3.5.4.5"/>
    </reaction>
</comment>
<name>A0ABQ1ZYQ2_9BACL</name>
<keyword evidence="15" id="KW-1185">Reference proteome</keyword>
<evidence type="ECO:0000256" key="7">
    <source>
        <dbReference type="ARBA" id="ARBA00022801"/>
    </source>
</evidence>
<protein>
    <recommendedName>
        <fullName evidence="5 12">Cytidine deaminase</fullName>
        <ecNumber evidence="4 12">3.5.4.5</ecNumber>
    </recommendedName>
    <alternativeName>
        <fullName evidence="9 12">Cytidine aminohydrolase</fullName>
    </alternativeName>
</protein>
<dbReference type="Pfam" id="PF00383">
    <property type="entry name" value="dCMP_cyt_deam_1"/>
    <property type="match status" value="1"/>
</dbReference>
<evidence type="ECO:0000256" key="2">
    <source>
        <dbReference type="ARBA" id="ARBA00003949"/>
    </source>
</evidence>
<dbReference type="InterPro" id="IPR016192">
    <property type="entry name" value="APOBEC/CMP_deaminase_Zn-bd"/>
</dbReference>
<dbReference type="PROSITE" id="PS51747">
    <property type="entry name" value="CYT_DCMP_DEAMINASES_2"/>
    <property type="match status" value="1"/>
</dbReference>
<comment type="cofactor">
    <cofactor evidence="1 12">
        <name>Zn(2+)</name>
        <dbReference type="ChEBI" id="CHEBI:29105"/>
    </cofactor>
</comment>
<comment type="catalytic activity">
    <reaction evidence="10 12">
        <text>2'-deoxycytidine + H2O + H(+) = 2'-deoxyuridine + NH4(+)</text>
        <dbReference type="Rhea" id="RHEA:13433"/>
        <dbReference type="ChEBI" id="CHEBI:15377"/>
        <dbReference type="ChEBI" id="CHEBI:15378"/>
        <dbReference type="ChEBI" id="CHEBI:15698"/>
        <dbReference type="ChEBI" id="CHEBI:16450"/>
        <dbReference type="ChEBI" id="CHEBI:28938"/>
        <dbReference type="EC" id="3.5.4.5"/>
    </reaction>
</comment>